<feature type="transmembrane region" description="Helical" evidence="1">
    <location>
        <begin position="64"/>
        <end position="84"/>
    </location>
</feature>
<keyword evidence="3" id="KW-1185">Reference proteome</keyword>
<keyword evidence="1" id="KW-0472">Membrane</keyword>
<gene>
    <name evidence="2" type="ORF">AWH69_01820</name>
</gene>
<evidence type="ECO:0008006" key="4">
    <source>
        <dbReference type="Google" id="ProtNLM"/>
    </source>
</evidence>
<evidence type="ECO:0000256" key="1">
    <source>
        <dbReference type="SAM" id="Phobius"/>
    </source>
</evidence>
<evidence type="ECO:0000313" key="3">
    <source>
        <dbReference type="Proteomes" id="UP000076976"/>
    </source>
</evidence>
<organism evidence="2 3">
    <name type="scientific">Janibacter melonis</name>
    <dbReference type="NCBI Taxonomy" id="262209"/>
    <lineage>
        <taxon>Bacteria</taxon>
        <taxon>Bacillati</taxon>
        <taxon>Actinomycetota</taxon>
        <taxon>Actinomycetes</taxon>
        <taxon>Micrococcales</taxon>
        <taxon>Intrasporangiaceae</taxon>
        <taxon>Janibacter</taxon>
    </lineage>
</organism>
<dbReference type="AlphaFoldDB" id="A0A176QFT2"/>
<proteinExistence type="predicted"/>
<keyword evidence="1" id="KW-0812">Transmembrane</keyword>
<sequence>MRAAKAPVGRGSLPLVAGLLALGLVALGALAVHDALAVSGAVDRDPVTTGVLDALDGLAHDAPVVLGAGIAAAVLGLLLLPVALGRRPRTSVDLDAATGVHLRTGDLERVVAGAVEGTDSVTDVSVRATRRKVAVHVTSLAPRAQRDEVVRRTRERVDPVLAALASPPRTSVTVRHEELR</sequence>
<accession>A0A176QFT2</accession>
<dbReference type="STRING" id="262209.AWH69_01820"/>
<dbReference type="RefSeq" id="WP_157089970.1">
    <property type="nucleotide sequence ID" value="NZ_LQZG01000001.1"/>
</dbReference>
<dbReference type="EMBL" id="LQZG01000001">
    <property type="protein sequence ID" value="OAB88563.1"/>
    <property type="molecule type" value="Genomic_DNA"/>
</dbReference>
<dbReference type="Proteomes" id="UP000076976">
    <property type="component" value="Unassembled WGS sequence"/>
</dbReference>
<keyword evidence="1" id="KW-1133">Transmembrane helix</keyword>
<protein>
    <recommendedName>
        <fullName evidence="4">Alkaline shock response membrane anchor protein AmaP</fullName>
    </recommendedName>
</protein>
<comment type="caution">
    <text evidence="2">The sequence shown here is derived from an EMBL/GenBank/DDBJ whole genome shotgun (WGS) entry which is preliminary data.</text>
</comment>
<evidence type="ECO:0000313" key="2">
    <source>
        <dbReference type="EMBL" id="OAB88563.1"/>
    </source>
</evidence>
<name>A0A176QFT2_9MICO</name>
<reference evidence="2 3" key="1">
    <citation type="submission" date="2016-01" db="EMBL/GenBank/DDBJ databases">
        <title>Janibacter melonis strain CD11_4 genome sequencing and assembly.</title>
        <authorList>
            <person name="Nair G.R."/>
            <person name="Kaur G."/>
            <person name="Chander A.M."/>
            <person name="Mayilraj S."/>
        </authorList>
    </citation>
    <scope>NUCLEOTIDE SEQUENCE [LARGE SCALE GENOMIC DNA]</scope>
    <source>
        <strain evidence="2 3">CD11-4</strain>
    </source>
</reference>